<keyword evidence="4" id="KW-1185">Reference proteome</keyword>
<evidence type="ECO:0000256" key="1">
    <source>
        <dbReference type="ARBA" id="ARBA00022975"/>
    </source>
</evidence>
<dbReference type="Proteomes" id="UP000007435">
    <property type="component" value="Chromosome"/>
</dbReference>
<dbReference type="KEGG" id="lby:Lbys_0446"/>
<name>E4RWQ2_LEAB4</name>
<evidence type="ECO:0000259" key="2">
    <source>
        <dbReference type="Pfam" id="PF12890"/>
    </source>
</evidence>
<gene>
    <name evidence="3" type="ordered locus">Lbys_0446</name>
</gene>
<dbReference type="InterPro" id="IPR011059">
    <property type="entry name" value="Metal-dep_hydrolase_composite"/>
</dbReference>
<dbReference type="Gene3D" id="3.20.20.140">
    <property type="entry name" value="Metal-dependent hydrolases"/>
    <property type="match status" value="1"/>
</dbReference>
<dbReference type="GO" id="GO:0006145">
    <property type="term" value="P:purine nucleobase catabolic process"/>
    <property type="evidence" value="ECO:0007669"/>
    <property type="project" value="TreeGrafter"/>
</dbReference>
<proteinExistence type="predicted"/>
<dbReference type="GO" id="GO:0004151">
    <property type="term" value="F:dihydroorotase activity"/>
    <property type="evidence" value="ECO:0007669"/>
    <property type="project" value="InterPro"/>
</dbReference>
<dbReference type="GO" id="GO:0005737">
    <property type="term" value="C:cytoplasm"/>
    <property type="evidence" value="ECO:0007669"/>
    <property type="project" value="TreeGrafter"/>
</dbReference>
<dbReference type="GO" id="GO:0046872">
    <property type="term" value="F:metal ion binding"/>
    <property type="evidence" value="ECO:0007669"/>
    <property type="project" value="InterPro"/>
</dbReference>
<dbReference type="PANTHER" id="PTHR43668">
    <property type="entry name" value="ALLANTOINASE"/>
    <property type="match status" value="1"/>
</dbReference>
<dbReference type="PANTHER" id="PTHR43668:SF2">
    <property type="entry name" value="ALLANTOINASE"/>
    <property type="match status" value="1"/>
</dbReference>
<dbReference type="HOGENOM" id="CLU_015572_1_0_10"/>
<dbReference type="STRING" id="649349.Lbys_0446"/>
<evidence type="ECO:0000313" key="4">
    <source>
        <dbReference type="Proteomes" id="UP000007435"/>
    </source>
</evidence>
<reference evidence="3 4" key="2">
    <citation type="journal article" date="2011" name="Stand. Genomic Sci.">
        <title>Complete genome sequence of Leadbetterella byssophila type strain (4M15).</title>
        <authorList>
            <person name="Abt B."/>
            <person name="Teshima H."/>
            <person name="Lucas S."/>
            <person name="Lapidus A."/>
            <person name="Del Rio T.G."/>
            <person name="Nolan M."/>
            <person name="Tice H."/>
            <person name="Cheng J.F."/>
            <person name="Pitluck S."/>
            <person name="Liolios K."/>
            <person name="Pagani I."/>
            <person name="Ivanova N."/>
            <person name="Mavromatis K."/>
            <person name="Pati A."/>
            <person name="Tapia R."/>
            <person name="Han C."/>
            <person name="Goodwin L."/>
            <person name="Chen A."/>
            <person name="Palaniappan K."/>
            <person name="Land M."/>
            <person name="Hauser L."/>
            <person name="Chang Y.J."/>
            <person name="Jeffries C.D."/>
            <person name="Rohde M."/>
            <person name="Goker M."/>
            <person name="Tindall B.J."/>
            <person name="Detter J.C."/>
            <person name="Woyke T."/>
            <person name="Bristow J."/>
            <person name="Eisen J.A."/>
            <person name="Markowitz V."/>
            <person name="Hugenholtz P."/>
            <person name="Klenk H.P."/>
            <person name="Kyrpides N.C."/>
        </authorList>
    </citation>
    <scope>NUCLEOTIDE SEQUENCE [LARGE SCALE GENOMIC DNA]</scope>
    <source>
        <strain evidence="4">DSM 17132 / JCM 16389 / KACC 11308 / NBRC 106382 / 4M15</strain>
    </source>
</reference>
<dbReference type="OrthoDB" id="9765462at2"/>
<reference key="1">
    <citation type="submission" date="2010-11" db="EMBL/GenBank/DDBJ databases">
        <title>The complete genome of Leadbetterella byssophila DSM 17132.</title>
        <authorList>
            <consortium name="US DOE Joint Genome Institute (JGI-PGF)"/>
            <person name="Lucas S."/>
            <person name="Copeland A."/>
            <person name="Lapidus A."/>
            <person name="Glavina del Rio T."/>
            <person name="Dalin E."/>
            <person name="Tice H."/>
            <person name="Bruce D."/>
            <person name="Goodwin L."/>
            <person name="Pitluck S."/>
            <person name="Kyrpides N."/>
            <person name="Mavromatis K."/>
            <person name="Ivanova N."/>
            <person name="Teshima H."/>
            <person name="Brettin T."/>
            <person name="Detter J.C."/>
            <person name="Han C."/>
            <person name="Tapia R."/>
            <person name="Land M."/>
            <person name="Hauser L."/>
            <person name="Markowitz V."/>
            <person name="Cheng J.-F."/>
            <person name="Hugenholtz P."/>
            <person name="Woyke T."/>
            <person name="Wu D."/>
            <person name="Tindall B."/>
            <person name="Pomrenke H.G."/>
            <person name="Brambilla E."/>
            <person name="Klenk H.-P."/>
            <person name="Eisen J.A."/>
        </authorList>
    </citation>
    <scope>NUCLEOTIDE SEQUENCE [LARGE SCALE GENOMIC DNA]</scope>
    <source>
        <strain>DSM 17132</strain>
    </source>
</reference>
<dbReference type="Pfam" id="PF12890">
    <property type="entry name" value="DHOase"/>
    <property type="match status" value="1"/>
</dbReference>
<dbReference type="SUPFAM" id="SSF51338">
    <property type="entry name" value="Composite domain of metallo-dependent hydrolases"/>
    <property type="match status" value="1"/>
</dbReference>
<dbReference type="CDD" id="cd01317">
    <property type="entry name" value="DHOase_IIa"/>
    <property type="match status" value="1"/>
</dbReference>
<protein>
    <submittedName>
        <fullName evidence="3">Dihydroorotase, multifunctional complex type</fullName>
    </submittedName>
</protein>
<dbReference type="GO" id="GO:0004038">
    <property type="term" value="F:allantoinase activity"/>
    <property type="evidence" value="ECO:0007669"/>
    <property type="project" value="TreeGrafter"/>
</dbReference>
<dbReference type="NCBIfam" id="TIGR00857">
    <property type="entry name" value="pyrC_multi"/>
    <property type="match status" value="1"/>
</dbReference>
<dbReference type="SUPFAM" id="SSF51556">
    <property type="entry name" value="Metallo-dependent hydrolases"/>
    <property type="match status" value="1"/>
</dbReference>
<dbReference type="InterPro" id="IPR004722">
    <property type="entry name" value="DHOase"/>
</dbReference>
<dbReference type="AlphaFoldDB" id="E4RWQ2"/>
<keyword evidence="1" id="KW-0665">Pyrimidine biosynthesis</keyword>
<dbReference type="GO" id="GO:0006221">
    <property type="term" value="P:pyrimidine nucleotide biosynthetic process"/>
    <property type="evidence" value="ECO:0007669"/>
    <property type="project" value="UniProtKB-KW"/>
</dbReference>
<feature type="domain" description="Dihydroorotase catalytic" evidence="2">
    <location>
        <begin position="60"/>
        <end position="238"/>
    </location>
</feature>
<dbReference type="EMBL" id="CP002305">
    <property type="protein sequence ID" value="ADQ16221.1"/>
    <property type="molecule type" value="Genomic_DNA"/>
</dbReference>
<evidence type="ECO:0000313" key="3">
    <source>
        <dbReference type="EMBL" id="ADQ16221.1"/>
    </source>
</evidence>
<dbReference type="RefSeq" id="WP_013407275.1">
    <property type="nucleotide sequence ID" value="NC_014655.1"/>
</dbReference>
<dbReference type="eggNOG" id="COG0044">
    <property type="taxonomic scope" value="Bacteria"/>
</dbReference>
<sequence>MERLVKNIKVIDKNSPYHGQKVDLLVSGGKIVGINTESKAEVFDGTDLCVSPGWTDGGTHFKDPGYEWLDDLNSIHEAAAYGGFTRVIGFPNTTPVIQTKEAITYFEHFNRTKPVQLLNLAAVTRECKGEDFTDMIDLHKGGAVGFSDGKEAIQNSDIFLKTLLYLQPLNAVLVVKSEDKYLSMYGQMHEGVTSTLLGMKGIPSAGEELMIMRNLKLLEYSGVQSSLPVLHFSTISTKGSVELIREAKAKGLPVSCDIAAHHLVFKDEDLMGFDTHYKVYPPFRSTEDIEALLEGLKDGTIDMVISDHNSWDAEHKTLEFDVAEFGAVGLQTVFSVCVEKLGLDLAMEKLVYNPRNIFRLPTSSIKEGEEADLTIFSVEEEYECSEDYLKSKGKNTPFLGKVLKGRAKAVVNNRQFKSL</sequence>
<dbReference type="Gene3D" id="2.30.40.10">
    <property type="entry name" value="Urease, subunit C, domain 1"/>
    <property type="match status" value="1"/>
</dbReference>
<dbReference type="InterPro" id="IPR032466">
    <property type="entry name" value="Metal_Hydrolase"/>
</dbReference>
<dbReference type="InterPro" id="IPR050138">
    <property type="entry name" value="DHOase/Allantoinase_Hydrolase"/>
</dbReference>
<dbReference type="InterPro" id="IPR024403">
    <property type="entry name" value="DHOase_cat"/>
</dbReference>
<accession>E4RWQ2</accession>
<organism evidence="3 4">
    <name type="scientific">Leadbetterella byssophila (strain DSM 17132 / JCM 16389 / KACC 11308 / NBRC 106382 / 4M15)</name>
    <dbReference type="NCBI Taxonomy" id="649349"/>
    <lineage>
        <taxon>Bacteria</taxon>
        <taxon>Pseudomonadati</taxon>
        <taxon>Bacteroidota</taxon>
        <taxon>Cytophagia</taxon>
        <taxon>Cytophagales</taxon>
        <taxon>Leadbetterellaceae</taxon>
        <taxon>Leadbetterella</taxon>
    </lineage>
</organism>